<dbReference type="SUPFAM" id="SSF51905">
    <property type="entry name" value="FAD/NAD(P)-binding domain"/>
    <property type="match status" value="1"/>
</dbReference>
<protein>
    <submittedName>
        <fullName evidence="1">Tryptophan halogenase</fullName>
    </submittedName>
</protein>
<dbReference type="PANTHER" id="PTHR43747">
    <property type="entry name" value="FAD-BINDING PROTEIN"/>
    <property type="match status" value="1"/>
</dbReference>
<evidence type="ECO:0000313" key="2">
    <source>
        <dbReference type="Proteomes" id="UP000788419"/>
    </source>
</evidence>
<reference evidence="1 2" key="1">
    <citation type="submission" date="2017-10" db="EMBL/GenBank/DDBJ databases">
        <title>Whole genome sequencing of members of genus Pseudoxanthomonas.</title>
        <authorList>
            <person name="Kumar S."/>
            <person name="Bansal K."/>
            <person name="Kaur A."/>
            <person name="Patil P."/>
            <person name="Sharma S."/>
            <person name="Patil P.B."/>
        </authorList>
    </citation>
    <scope>NUCLEOTIDE SEQUENCE [LARGE SCALE GENOMIC DNA]</scope>
    <source>
        <strain evidence="1 2">DSM 17801</strain>
    </source>
</reference>
<keyword evidence="2" id="KW-1185">Reference proteome</keyword>
<dbReference type="Gene3D" id="3.50.50.60">
    <property type="entry name" value="FAD/NAD(P)-binding domain"/>
    <property type="match status" value="1"/>
</dbReference>
<organism evidence="1 2">
    <name type="scientific">Pseudoxanthomonas daejeonensis</name>
    <dbReference type="NCBI Taxonomy" id="266062"/>
    <lineage>
        <taxon>Bacteria</taxon>
        <taxon>Pseudomonadati</taxon>
        <taxon>Pseudomonadota</taxon>
        <taxon>Gammaproteobacteria</taxon>
        <taxon>Lysobacterales</taxon>
        <taxon>Lysobacteraceae</taxon>
        <taxon>Pseudoxanthomonas</taxon>
    </lineage>
</organism>
<sequence>MLHARGHRHRHRHESTAHAVQRRRWKREGVLETNRIRKVVIAGGGTAGWVAACALTHQFRDLLDITLVESDQVGTVGVGESTIPTIRTFHRLLQIDEREFLSSVAGSFKLAISFENWIRPGSRYIHPFGTTGVNTWSCDFHQFWLESRRRGMQSELGDYCLETVAALQDRFALFNAGQNNQQWSMRWTKAATALERRDVSYAYHFDAGLYAAFMRVKCEGRGLKRVEGKIAQVRQDPDSGYVQSLVLEDGQVIEGDLFIDCTGARAVLSEQALHTGYEDWDHWLPSNRAVALQTEADGPPVPYTRAIAHEAGWHWKISLQHRIGCGIVFSDAHMSDDEATAKLLAENPSKPLRDPWIIPFRTGRRRKAWNKNVIALGLASGFIEPLESTSIHLTLSAVTRLVQFFPSEGISQAAVDRFNQVSRQELEHVRDFVVMHYHLNQRDEPLWKQCREMELPPGLAERIQVFRETGYAWQGEDELFRLDSWTHCMLGQGVVPRSHHPLTRALSDTDLKRLLESVRTPIDAAVAAMPSQEQFIDSYCKAPPSAWEQMYARARQHERVTGKIAGVGGGLTQ</sequence>
<accession>A0ABQ6ZAK7</accession>
<dbReference type="PANTHER" id="PTHR43747:SF4">
    <property type="entry name" value="FLAVIN-DEPENDENT TRYPTOPHAN HALOGENASE"/>
    <property type="match status" value="1"/>
</dbReference>
<dbReference type="InterPro" id="IPR006905">
    <property type="entry name" value="Flavin_halogenase"/>
</dbReference>
<dbReference type="Pfam" id="PF04820">
    <property type="entry name" value="Trp_halogenase"/>
    <property type="match status" value="1"/>
</dbReference>
<dbReference type="Proteomes" id="UP000788419">
    <property type="component" value="Unassembled WGS sequence"/>
</dbReference>
<dbReference type="EMBL" id="PDWN01000002">
    <property type="protein sequence ID" value="KAF1696907.1"/>
    <property type="molecule type" value="Genomic_DNA"/>
</dbReference>
<dbReference type="InterPro" id="IPR050816">
    <property type="entry name" value="Flavin-dep_Halogenase_NPB"/>
</dbReference>
<comment type="caution">
    <text evidence="1">The sequence shown here is derived from an EMBL/GenBank/DDBJ whole genome shotgun (WGS) entry which is preliminary data.</text>
</comment>
<name>A0ABQ6ZAK7_9GAMM</name>
<evidence type="ECO:0000313" key="1">
    <source>
        <dbReference type="EMBL" id="KAF1696907.1"/>
    </source>
</evidence>
<proteinExistence type="predicted"/>
<dbReference type="InterPro" id="IPR036188">
    <property type="entry name" value="FAD/NAD-bd_sf"/>
</dbReference>
<gene>
    <name evidence="1" type="ORF">CSC65_02400</name>
</gene>